<evidence type="ECO:0000256" key="1">
    <source>
        <dbReference type="ARBA" id="ARBA00004613"/>
    </source>
</evidence>
<dbReference type="GO" id="GO:0005615">
    <property type="term" value="C:extracellular space"/>
    <property type="evidence" value="ECO:0007669"/>
    <property type="project" value="TreeGrafter"/>
</dbReference>
<keyword evidence="4" id="KW-0378">Hydrolase</keyword>
<gene>
    <name evidence="9" type="primary">RvY_12949-1</name>
    <name evidence="9" type="synonym">RvY_12949.1</name>
    <name evidence="9" type="ORF">RvY_12949</name>
</gene>
<dbReference type="OrthoDB" id="414661at2759"/>
<comment type="subcellular location">
    <subcellularLocation>
        <location evidence="1">Secreted</location>
    </subcellularLocation>
</comment>
<dbReference type="AlphaFoldDB" id="A0A1D1VQA9"/>
<evidence type="ECO:0000256" key="4">
    <source>
        <dbReference type="ARBA" id="ARBA00022801"/>
    </source>
</evidence>
<dbReference type="Proteomes" id="UP000186922">
    <property type="component" value="Unassembled WGS sequence"/>
</dbReference>
<dbReference type="InterPro" id="IPR001254">
    <property type="entry name" value="Trypsin_dom"/>
</dbReference>
<keyword evidence="6" id="KW-1015">Disulfide bond</keyword>
<dbReference type="Gene3D" id="2.40.10.10">
    <property type="entry name" value="Trypsin-like serine proteases"/>
    <property type="match status" value="1"/>
</dbReference>
<dbReference type="GO" id="GO:0006508">
    <property type="term" value="P:proteolysis"/>
    <property type="evidence" value="ECO:0007669"/>
    <property type="project" value="UniProtKB-KW"/>
</dbReference>
<feature type="domain" description="Peptidase S1" evidence="8">
    <location>
        <begin position="462"/>
        <end position="726"/>
    </location>
</feature>
<dbReference type="SUPFAM" id="SSF50494">
    <property type="entry name" value="Trypsin-like serine proteases"/>
    <property type="match status" value="1"/>
</dbReference>
<reference evidence="9 10" key="1">
    <citation type="journal article" date="2016" name="Nat. Commun.">
        <title>Extremotolerant tardigrade genome and improved radiotolerance of human cultured cells by tardigrade-unique protein.</title>
        <authorList>
            <person name="Hashimoto T."/>
            <person name="Horikawa D.D."/>
            <person name="Saito Y."/>
            <person name="Kuwahara H."/>
            <person name="Kozuka-Hata H."/>
            <person name="Shin-I T."/>
            <person name="Minakuchi Y."/>
            <person name="Ohishi K."/>
            <person name="Motoyama A."/>
            <person name="Aizu T."/>
            <person name="Enomoto A."/>
            <person name="Kondo K."/>
            <person name="Tanaka S."/>
            <person name="Hara Y."/>
            <person name="Koshikawa S."/>
            <person name="Sagara H."/>
            <person name="Miura T."/>
            <person name="Yokobori S."/>
            <person name="Miyagawa K."/>
            <person name="Suzuki Y."/>
            <person name="Kubo T."/>
            <person name="Oyama M."/>
            <person name="Kohara Y."/>
            <person name="Fujiyama A."/>
            <person name="Arakawa K."/>
            <person name="Katayama T."/>
            <person name="Toyoda A."/>
            <person name="Kunieda T."/>
        </authorList>
    </citation>
    <scope>NUCLEOTIDE SEQUENCE [LARGE SCALE GENOMIC DNA]</scope>
    <source>
        <strain evidence="9 10">YOKOZUNA-1</strain>
    </source>
</reference>
<feature type="signal peptide" evidence="7">
    <location>
        <begin position="1"/>
        <end position="17"/>
    </location>
</feature>
<organism evidence="9 10">
    <name type="scientific">Ramazzottius varieornatus</name>
    <name type="common">Water bear</name>
    <name type="synonym">Tardigrade</name>
    <dbReference type="NCBI Taxonomy" id="947166"/>
    <lineage>
        <taxon>Eukaryota</taxon>
        <taxon>Metazoa</taxon>
        <taxon>Ecdysozoa</taxon>
        <taxon>Tardigrada</taxon>
        <taxon>Eutardigrada</taxon>
        <taxon>Parachela</taxon>
        <taxon>Hypsibioidea</taxon>
        <taxon>Ramazzottiidae</taxon>
        <taxon>Ramazzottius</taxon>
    </lineage>
</organism>
<dbReference type="InterPro" id="IPR050127">
    <property type="entry name" value="Serine_Proteases_S1"/>
</dbReference>
<dbReference type="InterPro" id="IPR001314">
    <property type="entry name" value="Peptidase_S1A"/>
</dbReference>
<keyword evidence="5" id="KW-0720">Serine protease</keyword>
<dbReference type="EMBL" id="BDGG01000008">
    <property type="protein sequence ID" value="GAV02373.1"/>
    <property type="molecule type" value="Genomic_DNA"/>
</dbReference>
<dbReference type="PROSITE" id="PS50240">
    <property type="entry name" value="TRYPSIN_DOM"/>
    <property type="match status" value="1"/>
</dbReference>
<evidence type="ECO:0000259" key="8">
    <source>
        <dbReference type="PROSITE" id="PS50240"/>
    </source>
</evidence>
<keyword evidence="2" id="KW-0964">Secreted</keyword>
<dbReference type="CDD" id="cd00190">
    <property type="entry name" value="Tryp_SPc"/>
    <property type="match status" value="1"/>
</dbReference>
<evidence type="ECO:0000256" key="3">
    <source>
        <dbReference type="ARBA" id="ARBA00022670"/>
    </source>
</evidence>
<comment type="caution">
    <text evidence="9">The sequence shown here is derived from an EMBL/GenBank/DDBJ whole genome shotgun (WGS) entry which is preliminary data.</text>
</comment>
<name>A0A1D1VQA9_RAMVA</name>
<evidence type="ECO:0000313" key="9">
    <source>
        <dbReference type="EMBL" id="GAV02373.1"/>
    </source>
</evidence>
<dbReference type="Pfam" id="PF00089">
    <property type="entry name" value="Trypsin"/>
    <property type="match status" value="1"/>
</dbReference>
<dbReference type="InterPro" id="IPR043504">
    <property type="entry name" value="Peptidase_S1_PA_chymotrypsin"/>
</dbReference>
<dbReference type="STRING" id="947166.A0A1D1VQA9"/>
<dbReference type="InterPro" id="IPR009003">
    <property type="entry name" value="Peptidase_S1_PA"/>
</dbReference>
<evidence type="ECO:0000256" key="6">
    <source>
        <dbReference type="ARBA" id="ARBA00023157"/>
    </source>
</evidence>
<sequence length="726" mass="79380">MIIFLGCLLLFSHPCNCKYGKRYFYDPFGDWDKEYYDASLEDLRVAAPPPPRPPSTPVLNAQIPFSLPSFQLPGLPFGGPPISPGFTQPYRSFGQPNFPGLFEGYNYGGPVSPGSRFDQALPNFGYGQFRQPLGPTGFGGDYQPYGLPSRSLYGNINPGFNGINPGYNAINSGYGGISPQFNNPNIYSQLNSPLGFGPQINLPPPFDTSGPINFGNQPWRPPSYQPSFLPFSNYEAPGRIPNYNLPLYPPQQTQNLPVYLPLPSQNLPAVQFNRPSPPLFVQRPPLLLAPTIGRRCKPRKYPGVTGVCSNYFDIINRRTCLQLSVDSKTLDCPEAQWCCFRAPSVRELPSASQSLPVYQFTTREINPSGEDYFRAGSKSVTPVIQEDSERNLVVQPEKHVPVDIKDENLRTIRPEVSAALERGGALRVVPRTLSSDSSAMSASGETCGKSEISSSEGRRSRILRGDFAEVGEFCWQVALFHNGTFICGGALVSRFHVVTSAHCVSRFDNSETPLELKISLGTNEISQNKGSSCQQAIPVGSITVHPSFDSKTLSNDIAVIRLTKLARMDHCTCTLCLPGPRTPPLRIDSMCLATGFGESSLTGSRFGRLRSSPVQIVNSTTGPASCQRMLDKYSGTPVDYKLDSTMFCTISRDMDNSVTGGKGDLCSQDYGSPLICALDSGHPDQWTLIGLATWSLGCGTTAGFSSLPSIFTHVKKQMDWISLNLE</sequence>
<keyword evidence="7" id="KW-0732">Signal</keyword>
<dbReference type="PRINTS" id="PR00722">
    <property type="entry name" value="CHYMOTRYPSIN"/>
</dbReference>
<dbReference type="PANTHER" id="PTHR24264:SF65">
    <property type="entry name" value="SRCR DOMAIN-CONTAINING PROTEIN"/>
    <property type="match status" value="1"/>
</dbReference>
<evidence type="ECO:0000256" key="2">
    <source>
        <dbReference type="ARBA" id="ARBA00022525"/>
    </source>
</evidence>
<keyword evidence="3" id="KW-0645">Protease</keyword>
<accession>A0A1D1VQA9</accession>
<dbReference type="PANTHER" id="PTHR24264">
    <property type="entry name" value="TRYPSIN-RELATED"/>
    <property type="match status" value="1"/>
</dbReference>
<keyword evidence="10" id="KW-1185">Reference proteome</keyword>
<dbReference type="SMART" id="SM00020">
    <property type="entry name" value="Tryp_SPc"/>
    <property type="match status" value="1"/>
</dbReference>
<evidence type="ECO:0000256" key="7">
    <source>
        <dbReference type="SAM" id="SignalP"/>
    </source>
</evidence>
<evidence type="ECO:0000256" key="5">
    <source>
        <dbReference type="ARBA" id="ARBA00022825"/>
    </source>
</evidence>
<dbReference type="GO" id="GO:0004252">
    <property type="term" value="F:serine-type endopeptidase activity"/>
    <property type="evidence" value="ECO:0007669"/>
    <property type="project" value="InterPro"/>
</dbReference>
<protein>
    <recommendedName>
        <fullName evidence="8">Peptidase S1 domain-containing protein</fullName>
    </recommendedName>
</protein>
<feature type="chain" id="PRO_5008898729" description="Peptidase S1 domain-containing protein" evidence="7">
    <location>
        <begin position="18"/>
        <end position="726"/>
    </location>
</feature>
<evidence type="ECO:0000313" key="10">
    <source>
        <dbReference type="Proteomes" id="UP000186922"/>
    </source>
</evidence>
<dbReference type="FunFam" id="2.40.10.10:FF:000068">
    <property type="entry name" value="transmembrane protease serine 2"/>
    <property type="match status" value="1"/>
</dbReference>
<proteinExistence type="predicted"/>